<protein>
    <recommendedName>
        <fullName evidence="4">TPR-like protein</fullName>
    </recommendedName>
</protein>
<dbReference type="GO" id="GO:0003729">
    <property type="term" value="F:mRNA binding"/>
    <property type="evidence" value="ECO:0007669"/>
    <property type="project" value="TreeGrafter"/>
</dbReference>
<name>A0A6A5TKK7_9PLEO</name>
<dbReference type="Pfam" id="PF01535">
    <property type="entry name" value="PPR"/>
    <property type="match status" value="1"/>
</dbReference>
<dbReference type="GO" id="GO:0007005">
    <property type="term" value="P:mitochondrion organization"/>
    <property type="evidence" value="ECO:0007669"/>
    <property type="project" value="TreeGrafter"/>
</dbReference>
<dbReference type="GO" id="GO:0006396">
    <property type="term" value="P:RNA processing"/>
    <property type="evidence" value="ECO:0007669"/>
    <property type="project" value="TreeGrafter"/>
</dbReference>
<dbReference type="GO" id="GO:0005739">
    <property type="term" value="C:mitochondrion"/>
    <property type="evidence" value="ECO:0007669"/>
    <property type="project" value="TreeGrafter"/>
</dbReference>
<dbReference type="Proteomes" id="UP000800035">
    <property type="component" value="Unassembled WGS sequence"/>
</dbReference>
<dbReference type="NCBIfam" id="TIGR00756">
    <property type="entry name" value="PPR"/>
    <property type="match status" value="1"/>
</dbReference>
<dbReference type="Pfam" id="PF13041">
    <property type="entry name" value="PPR_2"/>
    <property type="match status" value="1"/>
</dbReference>
<feature type="repeat" description="PPR" evidence="1">
    <location>
        <begin position="728"/>
        <end position="762"/>
    </location>
</feature>
<reference evidence="2" key="1">
    <citation type="journal article" date="2020" name="Stud. Mycol.">
        <title>101 Dothideomycetes genomes: a test case for predicting lifestyles and emergence of pathogens.</title>
        <authorList>
            <person name="Haridas S."/>
            <person name="Albert R."/>
            <person name="Binder M."/>
            <person name="Bloem J."/>
            <person name="Labutti K."/>
            <person name="Salamov A."/>
            <person name="Andreopoulos B."/>
            <person name="Baker S."/>
            <person name="Barry K."/>
            <person name="Bills G."/>
            <person name="Bluhm B."/>
            <person name="Cannon C."/>
            <person name="Castanera R."/>
            <person name="Culley D."/>
            <person name="Daum C."/>
            <person name="Ezra D."/>
            <person name="Gonzalez J."/>
            <person name="Henrissat B."/>
            <person name="Kuo A."/>
            <person name="Liang C."/>
            <person name="Lipzen A."/>
            <person name="Lutzoni F."/>
            <person name="Magnuson J."/>
            <person name="Mondo S."/>
            <person name="Nolan M."/>
            <person name="Ohm R."/>
            <person name="Pangilinan J."/>
            <person name="Park H.-J."/>
            <person name="Ramirez L."/>
            <person name="Alfaro M."/>
            <person name="Sun H."/>
            <person name="Tritt A."/>
            <person name="Yoshinaga Y."/>
            <person name="Zwiers L.-H."/>
            <person name="Turgeon B."/>
            <person name="Goodwin S."/>
            <person name="Spatafora J."/>
            <person name="Crous P."/>
            <person name="Grigoriev I."/>
        </authorList>
    </citation>
    <scope>NUCLEOTIDE SEQUENCE</scope>
    <source>
        <strain evidence="2">CBS 675.92</strain>
    </source>
</reference>
<dbReference type="EMBL" id="ML977036">
    <property type="protein sequence ID" value="KAF1949497.1"/>
    <property type="molecule type" value="Genomic_DNA"/>
</dbReference>
<dbReference type="OrthoDB" id="185373at2759"/>
<gene>
    <name evidence="2" type="ORF">CC80DRAFT_270080</name>
</gene>
<dbReference type="AlphaFoldDB" id="A0A6A5TKK7"/>
<dbReference type="InterPro" id="IPR002885">
    <property type="entry name" value="PPR_rpt"/>
</dbReference>
<dbReference type="InterPro" id="IPR051114">
    <property type="entry name" value="Mito_RNA_Proc_CCM1"/>
</dbReference>
<proteinExistence type="predicted"/>
<dbReference type="PROSITE" id="PS51375">
    <property type="entry name" value="PPR"/>
    <property type="match status" value="2"/>
</dbReference>
<evidence type="ECO:0000256" key="1">
    <source>
        <dbReference type="PROSITE-ProRule" id="PRU00708"/>
    </source>
</evidence>
<evidence type="ECO:0008006" key="4">
    <source>
        <dbReference type="Google" id="ProtNLM"/>
    </source>
</evidence>
<sequence>MLERASTCLETGGRQLLRAPTQCLRTRRMLHSSFWHHGASDLLLPVWWASSAILDHAGGDVDDRPRSNTKTRTYDAPLLDFLYPEKTLALIRRLSAYGSDAVDVRRRPLNGTAVRQFSTSRWQPRQEEETDDLEVIQAKEELEHLLLRSTGEEALQDVLEKKADGKQELAWLLYSSLPERSRNNALHKRLLLYFEKGDMARMASRALQVFSAIDLPTRSPADCRIAISAYIALRMIGPAIQLQEEAAAQSNSIDIGTDMILKRTIQDDQWDLTLRVFRTFLQQADRLSIRVQDWFHRSLRKEAATIWGQVAQLPDLIEHYHSFLAHIQQFQHELNSTNKDKHILSLFAMGFVPAVMNQVIDSPEPDERYIRNFFVDLFRDFGAMGIYTRLLFEYAIPKMIDTPRYREYTNQRKIWLQLYRQYRDLCPDRPGQGPSRYLISRLIVQHGEKDGTEPIGQLIEDLLTFYPFSPFTPDVLTYIIRFYARQGDVDQVHGFFGELQKRFPDLVNLSIISSLVYAYARRIDVAGAVHQFKRINTEFGLMPDLACWNILLYAFTRADDLDGALECFNNCLDSGVAPDIYTFGPMLDLCAARGDVEAFEALFARAKLLNVPVEADRRARSGYVQAFLNTGDAEGAEAIAEGMHQSWLAGTLRDEILTHSWNLLVSYYGVQGDLTNTRRMYKQMMDKQIPMDTWTYAGLMRSLIEAKQTNSAYKILSVTMPMNQVRVHAFHYAIVITGFLRENQYRHAQRVYQRMVRRKIPQTQSSRQASILAVGIKELTALKEQQVSDPHARLREVEEKLRESILANYGSEIANDQPSHKRYIDTPELSNVPQSYFALVILLYSTRGALDICKQLFEAASKATTVHDNYQAPIALLSAIMEVHYKAKEHDEMEKCWELARSEADRLVKTFTQVMNLAPPTPEFDSITDPSVQERYKSSQIATNRRQILFKASRLYIRSLLDQHDNPQALQKAQRTIRNLLTNGFHIDNLTWNEFIQHLALRGRIVDAFSACEMYLIPNFPGWQNLNPAYIRHDRAGYPWMQLRHYDVDRTSIIPRYRTIVVLAAAYARVKRDEQNGLGYNPDLGGWVGEVLEQIAPVTCRAIDTMPRTGDRFQARYLQDL</sequence>
<dbReference type="Gene3D" id="1.25.40.10">
    <property type="entry name" value="Tetratricopeptide repeat domain"/>
    <property type="match status" value="2"/>
</dbReference>
<feature type="repeat" description="PPR" evidence="1">
    <location>
        <begin position="544"/>
        <end position="578"/>
    </location>
</feature>
<dbReference type="PANTHER" id="PTHR47934:SF6">
    <property type="entry name" value="MITOCHONDRIAL GROUP I INTRON SPLICING FACTOR CCM1-RELATED"/>
    <property type="match status" value="1"/>
</dbReference>
<keyword evidence="3" id="KW-1185">Reference proteome</keyword>
<accession>A0A6A5TKK7</accession>
<dbReference type="InterPro" id="IPR011990">
    <property type="entry name" value="TPR-like_helical_dom_sf"/>
</dbReference>
<evidence type="ECO:0000313" key="3">
    <source>
        <dbReference type="Proteomes" id="UP000800035"/>
    </source>
</evidence>
<evidence type="ECO:0000313" key="2">
    <source>
        <dbReference type="EMBL" id="KAF1949497.1"/>
    </source>
</evidence>
<organism evidence="2 3">
    <name type="scientific">Byssothecium circinans</name>
    <dbReference type="NCBI Taxonomy" id="147558"/>
    <lineage>
        <taxon>Eukaryota</taxon>
        <taxon>Fungi</taxon>
        <taxon>Dikarya</taxon>
        <taxon>Ascomycota</taxon>
        <taxon>Pezizomycotina</taxon>
        <taxon>Dothideomycetes</taxon>
        <taxon>Pleosporomycetidae</taxon>
        <taxon>Pleosporales</taxon>
        <taxon>Massarineae</taxon>
        <taxon>Massarinaceae</taxon>
        <taxon>Byssothecium</taxon>
    </lineage>
</organism>
<dbReference type="PANTHER" id="PTHR47934">
    <property type="entry name" value="PENTATRICOPEPTIDE REPEAT-CONTAINING PROTEIN PET309, MITOCHONDRIAL"/>
    <property type="match status" value="1"/>
</dbReference>